<evidence type="ECO:0000256" key="4">
    <source>
        <dbReference type="ARBA" id="ARBA00023157"/>
    </source>
</evidence>
<dbReference type="AlphaFoldDB" id="A0A927H5Z1"/>
<dbReference type="PANTHER" id="PTHR13887">
    <property type="entry name" value="GLUTATHIONE S-TRANSFERASE KAPPA"/>
    <property type="match status" value="1"/>
</dbReference>
<dbReference type="Gene3D" id="3.40.30.10">
    <property type="entry name" value="Glutaredoxin"/>
    <property type="match status" value="1"/>
</dbReference>
<name>A0A927H5Z1_9BACL</name>
<dbReference type="SUPFAM" id="SSF52833">
    <property type="entry name" value="Thioredoxin-like"/>
    <property type="match status" value="1"/>
</dbReference>
<evidence type="ECO:0000313" key="8">
    <source>
        <dbReference type="Proteomes" id="UP000632125"/>
    </source>
</evidence>
<dbReference type="InterPro" id="IPR036249">
    <property type="entry name" value="Thioredoxin-like_sf"/>
</dbReference>
<evidence type="ECO:0000313" key="7">
    <source>
        <dbReference type="EMBL" id="MBD2869043.1"/>
    </source>
</evidence>
<evidence type="ECO:0000256" key="1">
    <source>
        <dbReference type="ARBA" id="ARBA00005791"/>
    </source>
</evidence>
<keyword evidence="3" id="KW-0560">Oxidoreductase</keyword>
<keyword evidence="5" id="KW-0676">Redox-active center</keyword>
<keyword evidence="4" id="KW-1015">Disulfide bond</keyword>
<dbReference type="Proteomes" id="UP000632125">
    <property type="component" value="Unassembled WGS sequence"/>
</dbReference>
<evidence type="ECO:0000256" key="3">
    <source>
        <dbReference type="ARBA" id="ARBA00023002"/>
    </source>
</evidence>
<dbReference type="InterPro" id="IPR012336">
    <property type="entry name" value="Thioredoxin-like_fold"/>
</dbReference>
<dbReference type="EMBL" id="JACXIY010000013">
    <property type="protein sequence ID" value="MBD2869043.1"/>
    <property type="molecule type" value="Genomic_DNA"/>
</dbReference>
<dbReference type="GO" id="GO:0016491">
    <property type="term" value="F:oxidoreductase activity"/>
    <property type="evidence" value="ECO:0007669"/>
    <property type="project" value="UniProtKB-KW"/>
</dbReference>
<comment type="caution">
    <text evidence="7">The sequence shown here is derived from an EMBL/GenBank/DDBJ whole genome shotgun (WGS) entry which is preliminary data.</text>
</comment>
<organism evidence="7 8">
    <name type="scientific">Paenibacillus arenilitoris</name>
    <dbReference type="NCBI Taxonomy" id="2772299"/>
    <lineage>
        <taxon>Bacteria</taxon>
        <taxon>Bacillati</taxon>
        <taxon>Bacillota</taxon>
        <taxon>Bacilli</taxon>
        <taxon>Bacillales</taxon>
        <taxon>Paenibacillaceae</taxon>
        <taxon>Paenibacillus</taxon>
    </lineage>
</organism>
<evidence type="ECO:0000256" key="5">
    <source>
        <dbReference type="ARBA" id="ARBA00023284"/>
    </source>
</evidence>
<protein>
    <submittedName>
        <fullName evidence="7">Thioredoxin domain-containing protein</fullName>
    </submittedName>
</protein>
<keyword evidence="8" id="KW-1185">Reference proteome</keyword>
<comment type="similarity">
    <text evidence="1">Belongs to the thioredoxin family. DsbA subfamily.</text>
</comment>
<sequence length="242" mass="26846">MAVHSDKATEKLDRKRRREAALLKRQSRMKGLILLTGLAAVALLALAAAYAPKPKPVEFAYGELPVLGEANAPVKIVEFGDFKCPACRYFSEQIKPRLRRDYIDQGKAALYFMNHTIIGPDSFAAAMAGQSIYRQSNEAFWQFYDAIYRNQGAETVRWATEDFLVDLAKSEGLPVDYDKLRQDIASEAYAEEVNAHNEKAEAIVTGTPTLFINGVKFTDFSDYEALKKAIDKAAVKAAGQAP</sequence>
<proteinExistence type="inferred from homology"/>
<accession>A0A927H5Z1</accession>
<evidence type="ECO:0000256" key="2">
    <source>
        <dbReference type="ARBA" id="ARBA00022729"/>
    </source>
</evidence>
<evidence type="ECO:0000259" key="6">
    <source>
        <dbReference type="PROSITE" id="PS51352"/>
    </source>
</evidence>
<dbReference type="InterPro" id="IPR013766">
    <property type="entry name" value="Thioredoxin_domain"/>
</dbReference>
<reference evidence="7" key="1">
    <citation type="submission" date="2020-09" db="EMBL/GenBank/DDBJ databases">
        <title>A novel bacterium of genus Paenibacillus, isolated from South China Sea.</title>
        <authorList>
            <person name="Huang H."/>
            <person name="Mo K."/>
            <person name="Hu Y."/>
        </authorList>
    </citation>
    <scope>NUCLEOTIDE SEQUENCE</scope>
    <source>
        <strain evidence="7">IB182493</strain>
    </source>
</reference>
<dbReference type="PANTHER" id="PTHR13887:SF14">
    <property type="entry name" value="DISULFIDE BOND FORMATION PROTEIN D"/>
    <property type="match status" value="1"/>
</dbReference>
<dbReference type="Pfam" id="PF13462">
    <property type="entry name" value="Thioredoxin_4"/>
    <property type="match status" value="1"/>
</dbReference>
<dbReference type="PROSITE" id="PS51352">
    <property type="entry name" value="THIOREDOXIN_2"/>
    <property type="match status" value="1"/>
</dbReference>
<keyword evidence="2" id="KW-0732">Signal</keyword>
<gene>
    <name evidence="7" type="ORF">IDH41_10670</name>
</gene>
<feature type="domain" description="Thioredoxin" evidence="6">
    <location>
        <begin position="45"/>
        <end position="235"/>
    </location>
</feature>